<evidence type="ECO:0008006" key="4">
    <source>
        <dbReference type="Google" id="ProtNLM"/>
    </source>
</evidence>
<comment type="caution">
    <text evidence="2">The sequence shown here is derived from an EMBL/GenBank/DDBJ whole genome shotgun (WGS) entry which is preliminary data.</text>
</comment>
<dbReference type="AlphaFoldDB" id="A0A8J4E120"/>
<dbReference type="InterPro" id="IPR005325">
    <property type="entry name" value="DUF308_memb"/>
</dbReference>
<dbReference type="Pfam" id="PF03729">
    <property type="entry name" value="DUF308"/>
    <property type="match status" value="1"/>
</dbReference>
<name>A0A8J4E120_9ACTN</name>
<feature type="transmembrane region" description="Helical" evidence="1">
    <location>
        <begin position="93"/>
        <end position="113"/>
    </location>
</feature>
<sequence>MTDSPATPGAEAPAGLRPSLASQQVVIRDSGLFPWWSVVGLGIVSVLLGIVVVGWPTATLKVMAALAGLWLLLGGLVRIFSAFVSGRGVGRQMLSGIVGVVLVIVGVACLRDLVRTVELLAVVVAVTWLLSGIAEVVMAADAKRGGSRVALLATGLISIVLGLVFLFVPRFSLGVLVLMTGLGFILTGAMQVVVGLQLRRSGPES</sequence>
<keyword evidence="1" id="KW-0472">Membrane</keyword>
<evidence type="ECO:0000313" key="3">
    <source>
        <dbReference type="Proteomes" id="UP000612585"/>
    </source>
</evidence>
<keyword evidence="1" id="KW-0812">Transmembrane</keyword>
<evidence type="ECO:0000256" key="1">
    <source>
        <dbReference type="SAM" id="Phobius"/>
    </source>
</evidence>
<feature type="transmembrane region" description="Helical" evidence="1">
    <location>
        <begin position="119"/>
        <end position="137"/>
    </location>
</feature>
<keyword evidence="3" id="KW-1185">Reference proteome</keyword>
<keyword evidence="1" id="KW-1133">Transmembrane helix</keyword>
<feature type="transmembrane region" description="Helical" evidence="1">
    <location>
        <begin position="62"/>
        <end position="81"/>
    </location>
</feature>
<dbReference type="RefSeq" id="WP_203992572.1">
    <property type="nucleotide sequence ID" value="NZ_BOPG01000019.1"/>
</dbReference>
<proteinExistence type="predicted"/>
<reference evidence="2" key="1">
    <citation type="submission" date="2021-01" db="EMBL/GenBank/DDBJ databases">
        <title>Whole genome shotgun sequence of Virgisporangium aurantiacum NBRC 16421.</title>
        <authorList>
            <person name="Komaki H."/>
            <person name="Tamura T."/>
        </authorList>
    </citation>
    <scope>NUCLEOTIDE SEQUENCE</scope>
    <source>
        <strain evidence="2">NBRC 16421</strain>
    </source>
</reference>
<feature type="transmembrane region" description="Helical" evidence="1">
    <location>
        <begin position="32"/>
        <end position="56"/>
    </location>
</feature>
<protein>
    <recommendedName>
        <fullName evidence="4">HdeD family acid-resistance protein</fullName>
    </recommendedName>
</protein>
<dbReference type="InterPro" id="IPR052712">
    <property type="entry name" value="Acid_resist_chaperone_HdeD"/>
</dbReference>
<dbReference type="PANTHER" id="PTHR34989:SF1">
    <property type="entry name" value="PROTEIN HDED"/>
    <property type="match status" value="1"/>
</dbReference>
<dbReference type="EMBL" id="BOPG01000019">
    <property type="protein sequence ID" value="GIJ55572.1"/>
    <property type="molecule type" value="Genomic_DNA"/>
</dbReference>
<feature type="transmembrane region" description="Helical" evidence="1">
    <location>
        <begin position="149"/>
        <end position="168"/>
    </location>
</feature>
<organism evidence="2 3">
    <name type="scientific">Virgisporangium aurantiacum</name>
    <dbReference type="NCBI Taxonomy" id="175570"/>
    <lineage>
        <taxon>Bacteria</taxon>
        <taxon>Bacillati</taxon>
        <taxon>Actinomycetota</taxon>
        <taxon>Actinomycetes</taxon>
        <taxon>Micromonosporales</taxon>
        <taxon>Micromonosporaceae</taxon>
        <taxon>Virgisporangium</taxon>
    </lineage>
</organism>
<dbReference type="GO" id="GO:0005886">
    <property type="term" value="C:plasma membrane"/>
    <property type="evidence" value="ECO:0007669"/>
    <property type="project" value="TreeGrafter"/>
</dbReference>
<evidence type="ECO:0000313" key="2">
    <source>
        <dbReference type="EMBL" id="GIJ55572.1"/>
    </source>
</evidence>
<accession>A0A8J4E120</accession>
<dbReference type="PANTHER" id="PTHR34989">
    <property type="entry name" value="PROTEIN HDED"/>
    <property type="match status" value="1"/>
</dbReference>
<feature type="transmembrane region" description="Helical" evidence="1">
    <location>
        <begin position="174"/>
        <end position="196"/>
    </location>
</feature>
<gene>
    <name evidence="2" type="ORF">Vau01_030880</name>
</gene>
<dbReference type="Proteomes" id="UP000612585">
    <property type="component" value="Unassembled WGS sequence"/>
</dbReference>